<dbReference type="Proteomes" id="UP000011770">
    <property type="component" value="Unassembled WGS sequence"/>
</dbReference>
<gene>
    <name evidence="1" type="ORF">LEP1GSC188_4263</name>
</gene>
<evidence type="ECO:0000313" key="2">
    <source>
        <dbReference type="Proteomes" id="UP000011770"/>
    </source>
</evidence>
<accession>M3FUV8</accession>
<protein>
    <submittedName>
        <fullName evidence="1">Uncharacterized protein</fullName>
    </submittedName>
</protein>
<name>M3FUV8_9LEPT</name>
<sequence length="47" mass="5847">MNPYEFLERKRKSVSIRIQRLATSYGFVKSIFSLKMSWYCRLERIWK</sequence>
<evidence type="ECO:0000313" key="1">
    <source>
        <dbReference type="EMBL" id="EMF84052.1"/>
    </source>
</evidence>
<comment type="caution">
    <text evidence="1">The sequence shown here is derived from an EMBL/GenBank/DDBJ whole genome shotgun (WGS) entry which is preliminary data.</text>
</comment>
<proteinExistence type="predicted"/>
<dbReference type="EMBL" id="AHOR02000010">
    <property type="protein sequence ID" value="EMF84052.1"/>
    <property type="molecule type" value="Genomic_DNA"/>
</dbReference>
<organism evidence="1 2">
    <name type="scientific">Leptospira weilii serovar Topaz str. LT2116</name>
    <dbReference type="NCBI Taxonomy" id="1088540"/>
    <lineage>
        <taxon>Bacteria</taxon>
        <taxon>Pseudomonadati</taxon>
        <taxon>Spirochaetota</taxon>
        <taxon>Spirochaetia</taxon>
        <taxon>Leptospirales</taxon>
        <taxon>Leptospiraceae</taxon>
        <taxon>Leptospira</taxon>
    </lineage>
</organism>
<reference evidence="1 2" key="1">
    <citation type="submission" date="2013-01" db="EMBL/GenBank/DDBJ databases">
        <authorList>
            <person name="Harkins D.M."/>
            <person name="Durkin A.S."/>
            <person name="Brinkac L.M."/>
            <person name="Haft D.H."/>
            <person name="Selengut J.D."/>
            <person name="Sanka R."/>
            <person name="DePew J."/>
            <person name="Purushe J."/>
            <person name="Tulsiani S.M."/>
            <person name="Graham G.C."/>
            <person name="Burns M.-A."/>
            <person name="Dohnt M.F."/>
            <person name="Smythe L.D."/>
            <person name="McKay D.B."/>
            <person name="Craig S.B."/>
            <person name="Vinetz J.M."/>
            <person name="Sutton G.G."/>
            <person name="Nierman W.C."/>
            <person name="Fouts D.E."/>
        </authorList>
    </citation>
    <scope>NUCLEOTIDE SEQUENCE [LARGE SCALE GENOMIC DNA]</scope>
    <source>
        <strain evidence="1 2">LT2116</strain>
    </source>
</reference>
<dbReference type="AlphaFoldDB" id="M3FUV8"/>